<keyword evidence="3" id="KW-1185">Reference proteome</keyword>
<reference evidence="2 3" key="1">
    <citation type="journal article" date="2020" name="Nature">
        <title>Six reference-quality genomes reveal evolution of bat adaptations.</title>
        <authorList>
            <person name="Jebb D."/>
            <person name="Huang Z."/>
            <person name="Pippel M."/>
            <person name="Hughes G.M."/>
            <person name="Lavrichenko K."/>
            <person name="Devanna P."/>
            <person name="Winkler S."/>
            <person name="Jermiin L.S."/>
            <person name="Skirmuntt E.C."/>
            <person name="Katzourakis A."/>
            <person name="Burkitt-Gray L."/>
            <person name="Ray D.A."/>
            <person name="Sullivan K.A.M."/>
            <person name="Roscito J.G."/>
            <person name="Kirilenko B.M."/>
            <person name="Davalos L.M."/>
            <person name="Corthals A.P."/>
            <person name="Power M.L."/>
            <person name="Jones G."/>
            <person name="Ransome R.D."/>
            <person name="Dechmann D.K.N."/>
            <person name="Locatelli A.G."/>
            <person name="Puechmaille S.J."/>
            <person name="Fedrigo O."/>
            <person name="Jarvis E.D."/>
            <person name="Hiller M."/>
            <person name="Vernes S.C."/>
            <person name="Myers E.W."/>
            <person name="Teeling E.C."/>
        </authorList>
    </citation>
    <scope>NUCLEOTIDE SEQUENCE [LARGE SCALE GENOMIC DNA]</scope>
    <source>
        <strain evidence="2">MPipKuh1</strain>
        <tissue evidence="2">Flight muscle</tissue>
    </source>
</reference>
<organism evidence="2 3">
    <name type="scientific">Pipistrellus kuhlii</name>
    <name type="common">Kuhl's pipistrelle</name>
    <dbReference type="NCBI Taxonomy" id="59472"/>
    <lineage>
        <taxon>Eukaryota</taxon>
        <taxon>Metazoa</taxon>
        <taxon>Chordata</taxon>
        <taxon>Craniata</taxon>
        <taxon>Vertebrata</taxon>
        <taxon>Euteleostomi</taxon>
        <taxon>Mammalia</taxon>
        <taxon>Eutheria</taxon>
        <taxon>Laurasiatheria</taxon>
        <taxon>Chiroptera</taxon>
        <taxon>Yangochiroptera</taxon>
        <taxon>Vespertilionidae</taxon>
        <taxon>Pipistrellus</taxon>
    </lineage>
</organism>
<dbReference type="EMBL" id="JACAGB010000013">
    <property type="protein sequence ID" value="KAF6328969.1"/>
    <property type="molecule type" value="Genomic_DNA"/>
</dbReference>
<proteinExistence type="predicted"/>
<name>A0A7J7VV46_PIPKU</name>
<gene>
    <name evidence="2" type="ORF">mPipKuh1_008296</name>
</gene>
<dbReference type="AlphaFoldDB" id="A0A7J7VV46"/>
<evidence type="ECO:0000313" key="3">
    <source>
        <dbReference type="Proteomes" id="UP000558488"/>
    </source>
</evidence>
<comment type="caution">
    <text evidence="2">The sequence shown here is derived from an EMBL/GenBank/DDBJ whole genome shotgun (WGS) entry which is preliminary data.</text>
</comment>
<feature type="region of interest" description="Disordered" evidence="1">
    <location>
        <begin position="62"/>
        <end position="88"/>
    </location>
</feature>
<sequence length="121" mass="13139">MPSLLPTFWKSPSPTPAEGSLCTSLHSLPWVPASSVCTPQACTEEKRSRQYTHTHTHMCTRTRTHAHTPTSSLCRSPGPRPPDCDSDVIGPPFLQLMSDVNPACSQTFPSTEPPISTCPIP</sequence>
<dbReference type="Proteomes" id="UP000558488">
    <property type="component" value="Unassembled WGS sequence"/>
</dbReference>
<accession>A0A7J7VV46</accession>
<evidence type="ECO:0000256" key="1">
    <source>
        <dbReference type="SAM" id="MobiDB-lite"/>
    </source>
</evidence>
<evidence type="ECO:0000313" key="2">
    <source>
        <dbReference type="EMBL" id="KAF6328969.1"/>
    </source>
</evidence>
<protein>
    <submittedName>
        <fullName evidence="2">Uncharacterized protein</fullName>
    </submittedName>
</protein>